<dbReference type="GO" id="GO:0015074">
    <property type="term" value="P:DNA integration"/>
    <property type="evidence" value="ECO:0007669"/>
    <property type="project" value="InterPro"/>
</dbReference>
<name>Q18B30_CLOD6</name>
<keyword evidence="3" id="KW-0233">DNA recombination</keyword>
<dbReference type="InterPro" id="IPR050090">
    <property type="entry name" value="Tyrosine_recombinase_XerCD"/>
</dbReference>
<evidence type="ECO:0000313" key="5">
    <source>
        <dbReference type="EMBL" id="CAJ68020.1"/>
    </source>
</evidence>
<protein>
    <submittedName>
        <fullName evidence="5">Integrase/recombinase</fullName>
    </submittedName>
</protein>
<dbReference type="GO" id="GO:0006310">
    <property type="term" value="P:DNA recombination"/>
    <property type="evidence" value="ECO:0007669"/>
    <property type="project" value="UniProtKB-KW"/>
</dbReference>
<dbReference type="PATRIC" id="fig|272563.8.peg.1225"/>
<dbReference type="OrthoDB" id="9788852at2"/>
<dbReference type="SUPFAM" id="SSF56349">
    <property type="entry name" value="DNA breaking-rejoining enzymes"/>
    <property type="match status" value="1"/>
</dbReference>
<dbReference type="EMBL" id="AM180355">
    <property type="protein sequence ID" value="CAJ68020.1"/>
    <property type="molecule type" value="Genomic_DNA"/>
</dbReference>
<dbReference type="PANTHER" id="PTHR30349:SF41">
    <property type="entry name" value="INTEGRASE_RECOMBINASE PROTEIN MJ0367-RELATED"/>
    <property type="match status" value="1"/>
</dbReference>
<dbReference type="eggNOG" id="COG0582">
    <property type="taxonomic scope" value="Bacteria"/>
</dbReference>
<dbReference type="PANTHER" id="PTHR30349">
    <property type="entry name" value="PHAGE INTEGRASE-RELATED"/>
    <property type="match status" value="1"/>
</dbReference>
<dbReference type="Pfam" id="PF00589">
    <property type="entry name" value="Phage_integrase"/>
    <property type="match status" value="1"/>
</dbReference>
<reference evidence="5 6" key="1">
    <citation type="journal article" date="2006" name="Nat. Genet.">
        <title>The multidrug-resistant human pathogen Clostridium difficile has a highly mobile, mosaic genome.</title>
        <authorList>
            <person name="Sebaihia M."/>
            <person name="Wren B.W."/>
            <person name="Mullany P."/>
            <person name="Fairweather N.F."/>
            <person name="Minton N."/>
            <person name="Stabler R."/>
            <person name="Thomson N.R."/>
            <person name="Roberts A.P."/>
            <person name="Cerdeno-Tarraga A.M."/>
            <person name="Wang H."/>
            <person name="Holden M.T.G."/>
            <person name="Wright A."/>
            <person name="Churcher C."/>
            <person name="Quail M.A."/>
            <person name="Baker S."/>
            <person name="Bason N."/>
            <person name="Brooks K."/>
            <person name="Chillingworth T."/>
            <person name="Cronin A."/>
            <person name="Davis P."/>
            <person name="Dowd L."/>
            <person name="Fraser A."/>
            <person name="Feltwell T."/>
            <person name="Hance Z."/>
            <person name="Holroyd S."/>
            <person name="Jagels K."/>
            <person name="Moule S."/>
            <person name="Mungall K."/>
            <person name="Price C."/>
            <person name="Rabbinowitsch R."/>
            <person name="Sharp S."/>
            <person name="Simmonds M."/>
            <person name="Steven K."/>
            <person name="Unwin L."/>
            <person name="Whithead S."/>
            <person name="Dupuy B."/>
            <person name="Dougan G."/>
            <person name="Barrell B.and.Parkhill.J."/>
        </authorList>
    </citation>
    <scope>NUCLEOTIDE SEQUENCE [LARGE SCALE GENOMIC DNA]</scope>
    <source>
        <strain evidence="5 6">630</strain>
    </source>
</reference>
<dbReference type="Gene3D" id="1.10.443.10">
    <property type="entry name" value="Intergrase catalytic core"/>
    <property type="match status" value="1"/>
</dbReference>
<dbReference type="EnsemblBacteria" id="CAJ68020">
    <property type="protein sequence ID" value="CAJ68020"/>
    <property type="gene ID" value="CD630_11670"/>
</dbReference>
<comment type="similarity">
    <text evidence="1">Belongs to the 'phage' integrase family.</text>
</comment>
<evidence type="ECO:0000259" key="4">
    <source>
        <dbReference type="PROSITE" id="PS51898"/>
    </source>
</evidence>
<dbReference type="PhylomeDB" id="Q18B30"/>
<dbReference type="GO" id="GO:0003677">
    <property type="term" value="F:DNA binding"/>
    <property type="evidence" value="ECO:0007669"/>
    <property type="project" value="UniProtKB-KW"/>
</dbReference>
<evidence type="ECO:0000256" key="3">
    <source>
        <dbReference type="ARBA" id="ARBA00023172"/>
    </source>
</evidence>
<feature type="domain" description="Tyr recombinase" evidence="4">
    <location>
        <begin position="3"/>
        <end position="185"/>
    </location>
</feature>
<proteinExistence type="inferred from homology"/>
<dbReference type="InterPro" id="IPR002104">
    <property type="entry name" value="Integrase_catalytic"/>
</dbReference>
<dbReference type="Proteomes" id="UP000001978">
    <property type="component" value="Chromosome"/>
</dbReference>
<keyword evidence="2" id="KW-0238">DNA-binding</keyword>
<sequence length="190" mass="22161">MKMATRPIEIDEYKKIMELLHTGFTYSENGVEKRFRKNPKVALALMLEANLGLRISDILRLKIGNFKGNMLEINEKKTGKLQYRPVNKNIIESINEHARKYNLKSNDYLVNIKTKAIQKQLRIICKHLNLYNISTHSFRKLYATTQFEKSNNNLELVKELLNHSSVATTQRYIRVTQQAINEASENFFIG</sequence>
<evidence type="ECO:0000313" key="6">
    <source>
        <dbReference type="Proteomes" id="UP000001978"/>
    </source>
</evidence>
<evidence type="ECO:0000256" key="2">
    <source>
        <dbReference type="ARBA" id="ARBA00023125"/>
    </source>
</evidence>
<dbReference type="InterPro" id="IPR011010">
    <property type="entry name" value="DNA_brk_join_enz"/>
</dbReference>
<dbReference type="KEGG" id="cdf:CD630_11670"/>
<dbReference type="PROSITE" id="PS51898">
    <property type="entry name" value="TYR_RECOMBINASE"/>
    <property type="match status" value="1"/>
</dbReference>
<organism evidence="5 6">
    <name type="scientific">Clostridioides difficile (strain 630)</name>
    <name type="common">Peptoclostridium difficile</name>
    <dbReference type="NCBI Taxonomy" id="272563"/>
    <lineage>
        <taxon>Bacteria</taxon>
        <taxon>Bacillati</taxon>
        <taxon>Bacillota</taxon>
        <taxon>Clostridia</taxon>
        <taxon>Peptostreptococcales</taxon>
        <taxon>Peptostreptococcaceae</taxon>
        <taxon>Clostridioides</taxon>
    </lineage>
</organism>
<accession>Q18B30</accession>
<dbReference type="AlphaFoldDB" id="Q18B30"/>
<dbReference type="BioCyc" id="PDIF272563:G12WB-1297-MONOMER"/>
<dbReference type="InterPro" id="IPR013762">
    <property type="entry name" value="Integrase-like_cat_sf"/>
</dbReference>
<dbReference type="STRING" id="272563.CD630_11670"/>
<gene>
    <name evidence="5" type="ordered locus">CD630_11670</name>
</gene>
<evidence type="ECO:0000256" key="1">
    <source>
        <dbReference type="ARBA" id="ARBA00008857"/>
    </source>
</evidence>